<proteinExistence type="predicted"/>
<protein>
    <submittedName>
        <fullName evidence="1">DUF5996 family protein</fullName>
    </submittedName>
</protein>
<accession>A0AA49GIU2</accession>
<dbReference type="AlphaFoldDB" id="A0AA49GIU2"/>
<name>A0AA49GIU2_9BACT</name>
<reference evidence="1" key="1">
    <citation type="journal article" date="2023" name="Comput. Struct. Biotechnol. J.">
        <title>Discovery of a novel marine Bacteroidetes with a rich repertoire of carbohydrate-active enzymes.</title>
        <authorList>
            <person name="Chen B."/>
            <person name="Liu G."/>
            <person name="Chen Q."/>
            <person name="Wang H."/>
            <person name="Liu L."/>
            <person name="Tang K."/>
        </authorList>
    </citation>
    <scope>NUCLEOTIDE SEQUENCE</scope>
    <source>
        <strain evidence="1">TK19036</strain>
    </source>
</reference>
<gene>
    <name evidence="1" type="ORF">K4G66_16945</name>
</gene>
<dbReference type="EMBL" id="CP120682">
    <property type="protein sequence ID" value="WKN34068.1"/>
    <property type="molecule type" value="Genomic_DNA"/>
</dbReference>
<dbReference type="Pfam" id="PF19459">
    <property type="entry name" value="DUF5996"/>
    <property type="match status" value="1"/>
</dbReference>
<organism evidence="1">
    <name type="scientific">Roseihalotalea indica</name>
    <dbReference type="NCBI Taxonomy" id="2867963"/>
    <lineage>
        <taxon>Bacteria</taxon>
        <taxon>Pseudomonadati</taxon>
        <taxon>Bacteroidota</taxon>
        <taxon>Cytophagia</taxon>
        <taxon>Cytophagales</taxon>
        <taxon>Catalimonadaceae</taxon>
        <taxon>Roseihalotalea</taxon>
    </lineage>
</organism>
<dbReference type="InterPro" id="IPR046038">
    <property type="entry name" value="DUF5996"/>
</dbReference>
<reference evidence="1" key="2">
    <citation type="journal article" date="2024" name="Antonie Van Leeuwenhoek">
        <title>Roseihalotalea indica gen. nov., sp. nov., a halophilic Bacteroidetes from mesopelagic Southwest Indian Ocean with higher carbohydrate metabolic potential.</title>
        <authorList>
            <person name="Chen B."/>
            <person name="Zhang M."/>
            <person name="Lin D."/>
            <person name="Ye J."/>
            <person name="Tang K."/>
        </authorList>
    </citation>
    <scope>NUCLEOTIDE SEQUENCE</scope>
    <source>
        <strain evidence="1">TK19036</strain>
    </source>
</reference>
<evidence type="ECO:0000313" key="1">
    <source>
        <dbReference type="EMBL" id="WKN34068.1"/>
    </source>
</evidence>
<sequence>MATPYLPDLPLDAWQNTQRTLHLYVQIVGKIRLQLTPRKNHWWYITLYVSPKGLTTYAIPYKNETFEITFNFVRRQLEVISSRGHEASIPLQDGLSVADFYRQLKGILQQWSIQVSIVAEPFDLPIKKPFDQITELASYQPEYVERFWRILLWTDSVFKEFSGRFYGKTCPVHLYWHHMDLTVTRFSGRPGPALDPKMRLSDKDAYSHEVISFGFWAGDENTPEPAFYSYTYPSPEGLDQQPIQPATARWVDNNGGPMALLTYDNLRQEADPREALLAFLESTYQAGAQLAGWDVAALTVPSLDDL</sequence>